<dbReference type="CDD" id="cd07727">
    <property type="entry name" value="YmaE-like_MBL-fold"/>
    <property type="match status" value="1"/>
</dbReference>
<dbReference type="EMBL" id="JAHZIK010000052">
    <property type="protein sequence ID" value="MBW7453215.1"/>
    <property type="molecule type" value="Genomic_DNA"/>
</dbReference>
<sequence length="308" mass="35111">MNRKLEMQDTSENQQSITNSAENFFVNSACIGCEVCSQLAPDMFSVIVSHAVVIQQPEQQEDKRRAFHALLACPTAAIGSREKEGLSTALTDFPLLLAENVYDCGFTSAKSYGGHSYFIEHPDGNWLIDSPRFVPALAKKLSELGGVRTIFLTHYDDAEHADAVIYAKKFGAERIVHIEEQSRIGKQSRTSQQEAAEHLIKGNAPVNWHPDFRFLIVPGHTKGHMLLLYKGKYLFTGDHLFWQKRTQSLGAIREYCWYSWPEQVKSMERLAKEEFEWVLPRHGDQIQLEASQMKPAMERLLQHMNEID</sequence>
<name>A0ABS7BXA6_9BACL</name>
<evidence type="ECO:0000313" key="6">
    <source>
        <dbReference type="Proteomes" id="UP001519887"/>
    </source>
</evidence>
<proteinExistence type="predicted"/>
<dbReference type="Pfam" id="PF13370">
    <property type="entry name" value="Fer4_13"/>
    <property type="match status" value="1"/>
</dbReference>
<comment type="catalytic activity">
    <reaction evidence="1">
        <text>3',5'-cyclic CMP + H2O = CMP + H(+)</text>
        <dbReference type="Rhea" id="RHEA:72675"/>
        <dbReference type="ChEBI" id="CHEBI:15377"/>
        <dbReference type="ChEBI" id="CHEBI:15378"/>
        <dbReference type="ChEBI" id="CHEBI:58003"/>
        <dbReference type="ChEBI" id="CHEBI:60377"/>
    </reaction>
    <physiologicalReaction direction="left-to-right" evidence="1">
        <dbReference type="Rhea" id="RHEA:72676"/>
    </physiologicalReaction>
</comment>
<comment type="function">
    <text evidence="2">Counteracts the endogenous Pycsar antiviral defense system. Phosphodiesterase that enables metal-dependent hydrolysis of host cyclic nucleotide Pycsar defense signals such as cCMP and cUMP.</text>
</comment>
<reference evidence="5 6" key="1">
    <citation type="submission" date="2021-07" db="EMBL/GenBank/DDBJ databases">
        <title>Paenibacillus radiodurans sp. nov., isolated from the southeastern edge of Tengger Desert.</title>
        <authorList>
            <person name="Zhang G."/>
        </authorList>
    </citation>
    <scope>NUCLEOTIDE SEQUENCE [LARGE SCALE GENOMIC DNA]</scope>
    <source>
        <strain evidence="5 6">CCM 7311</strain>
    </source>
</reference>
<dbReference type="SMART" id="SM00849">
    <property type="entry name" value="Lactamase_B"/>
    <property type="match status" value="1"/>
</dbReference>
<dbReference type="Gene3D" id="3.30.70.20">
    <property type="match status" value="1"/>
</dbReference>
<dbReference type="SUPFAM" id="SSF56281">
    <property type="entry name" value="Metallo-hydrolase/oxidoreductase"/>
    <property type="match status" value="1"/>
</dbReference>
<organism evidence="5 6">
    <name type="scientific">Paenibacillus sepulcri</name>
    <dbReference type="NCBI Taxonomy" id="359917"/>
    <lineage>
        <taxon>Bacteria</taxon>
        <taxon>Bacillati</taxon>
        <taxon>Bacillota</taxon>
        <taxon>Bacilli</taxon>
        <taxon>Bacillales</taxon>
        <taxon>Paenibacillaceae</taxon>
        <taxon>Paenibacillus</taxon>
    </lineage>
</organism>
<evidence type="ECO:0000313" key="5">
    <source>
        <dbReference type="EMBL" id="MBW7453215.1"/>
    </source>
</evidence>
<gene>
    <name evidence="5" type="ORF">K0U00_04100</name>
</gene>
<protein>
    <submittedName>
        <fullName evidence="5">MBL fold metallo-hydrolase</fullName>
    </submittedName>
</protein>
<dbReference type="Proteomes" id="UP001519887">
    <property type="component" value="Unassembled WGS sequence"/>
</dbReference>
<dbReference type="PANTHER" id="PTHR42773:SF1">
    <property type="entry name" value="METALLO-BETA-LACTAMASE FAMILY PROTEIN"/>
    <property type="match status" value="1"/>
</dbReference>
<dbReference type="SUPFAM" id="SSF54862">
    <property type="entry name" value="4Fe-4S ferredoxins"/>
    <property type="match status" value="1"/>
</dbReference>
<dbReference type="PANTHER" id="PTHR42773">
    <property type="entry name" value="METALLO-BETA-LACTAMASE-RELATED"/>
    <property type="match status" value="1"/>
</dbReference>
<dbReference type="RefSeq" id="WP_210046851.1">
    <property type="nucleotide sequence ID" value="NZ_JBHLVU010000020.1"/>
</dbReference>
<accession>A0ABS7BXA6</accession>
<dbReference type="Gene3D" id="3.60.15.10">
    <property type="entry name" value="Ribonuclease Z/Hydroxyacylglutathione hydrolase-like"/>
    <property type="match status" value="1"/>
</dbReference>
<comment type="catalytic activity">
    <reaction evidence="3">
        <text>3',5'-cyclic UMP + H2O = UMP + H(+)</text>
        <dbReference type="Rhea" id="RHEA:70575"/>
        <dbReference type="ChEBI" id="CHEBI:15377"/>
        <dbReference type="ChEBI" id="CHEBI:15378"/>
        <dbReference type="ChEBI" id="CHEBI:57865"/>
        <dbReference type="ChEBI" id="CHEBI:184387"/>
    </reaction>
    <physiologicalReaction direction="left-to-right" evidence="3">
        <dbReference type="Rhea" id="RHEA:70576"/>
    </physiologicalReaction>
</comment>
<evidence type="ECO:0000256" key="2">
    <source>
        <dbReference type="ARBA" id="ARBA00034301"/>
    </source>
</evidence>
<evidence type="ECO:0000256" key="1">
    <source>
        <dbReference type="ARBA" id="ARBA00034221"/>
    </source>
</evidence>
<keyword evidence="6" id="KW-1185">Reference proteome</keyword>
<dbReference type="InterPro" id="IPR036866">
    <property type="entry name" value="RibonucZ/Hydroxyglut_hydro"/>
</dbReference>
<dbReference type="InterPro" id="IPR001279">
    <property type="entry name" value="Metallo-B-lactamas"/>
</dbReference>
<evidence type="ECO:0000256" key="3">
    <source>
        <dbReference type="ARBA" id="ARBA00048505"/>
    </source>
</evidence>
<evidence type="ECO:0000259" key="4">
    <source>
        <dbReference type="SMART" id="SM00849"/>
    </source>
</evidence>
<feature type="domain" description="Metallo-beta-lactamase" evidence="4">
    <location>
        <begin position="113"/>
        <end position="282"/>
    </location>
</feature>
<comment type="caution">
    <text evidence="5">The sequence shown here is derived from an EMBL/GenBank/DDBJ whole genome shotgun (WGS) entry which is preliminary data.</text>
</comment>